<sequence length="317" mass="37661">MMTKISVVVPVYNVAEYLQRCIESLRKQTMTAFEIILVDDGSTDSSGSICQSYSQKYPQLIKYYKKKNGGLSDARNYGMQFATGQYLLFIDSDDYVEPQMLANMYQQSAQGTKKIVECNFVWENGAQRKPDQAVVYDSIATYLVKGRVVAWNKLYRRDWLTEIGVTFPVGKLYEDQAFFFKTAAFLNNVTEIAVDRNCEVHYVQRASSISYAQNTKVADIFWIYQDILNFYHTRGCYSEYAQELEYRFCRNLFGNVLIRKVRKIKNKELKKQLLDQIWEWTQKWFPHWKKNRYLLEKNKVNYYLRSLNKLNYRFFYL</sequence>
<dbReference type="AlphaFoldDB" id="A0A0R1UX27"/>
<dbReference type="Pfam" id="PF00535">
    <property type="entry name" value="Glycos_transf_2"/>
    <property type="match status" value="1"/>
</dbReference>
<keyword evidence="5" id="KW-1185">Reference proteome</keyword>
<feature type="domain" description="Glycosyltransferase 2-like" evidence="3">
    <location>
        <begin position="6"/>
        <end position="133"/>
    </location>
</feature>
<evidence type="ECO:0000313" key="4">
    <source>
        <dbReference type="EMBL" id="KRL97686.1"/>
    </source>
</evidence>
<evidence type="ECO:0000256" key="1">
    <source>
        <dbReference type="ARBA" id="ARBA00022676"/>
    </source>
</evidence>
<evidence type="ECO:0000259" key="3">
    <source>
        <dbReference type="Pfam" id="PF00535"/>
    </source>
</evidence>
<name>A0A0R1UX27_9LACO</name>
<proteinExistence type="predicted"/>
<protein>
    <submittedName>
        <fullName evidence="4">Glycosyltransferase</fullName>
    </submittedName>
</protein>
<dbReference type="InterPro" id="IPR029044">
    <property type="entry name" value="Nucleotide-diphossugar_trans"/>
</dbReference>
<accession>A0A0R1UX27</accession>
<gene>
    <name evidence="4" type="ORF">FD50_GL001251</name>
</gene>
<comment type="caution">
    <text evidence="4">The sequence shown here is derived from an EMBL/GenBank/DDBJ whole genome shotgun (WGS) entry which is preliminary data.</text>
</comment>
<dbReference type="PATRIC" id="fig|1423801.4.peg.1279"/>
<organism evidence="4 5">
    <name type="scientific">Liquorilactobacillus satsumensis DSM 16230 = JCM 12392</name>
    <dbReference type="NCBI Taxonomy" id="1423801"/>
    <lineage>
        <taxon>Bacteria</taxon>
        <taxon>Bacillati</taxon>
        <taxon>Bacillota</taxon>
        <taxon>Bacilli</taxon>
        <taxon>Lactobacillales</taxon>
        <taxon>Lactobacillaceae</taxon>
        <taxon>Liquorilactobacillus</taxon>
    </lineage>
</organism>
<reference evidence="4 5" key="1">
    <citation type="journal article" date="2015" name="Genome Announc.">
        <title>Expanding the biotechnology potential of lactobacilli through comparative genomics of 213 strains and associated genera.</title>
        <authorList>
            <person name="Sun Z."/>
            <person name="Harris H.M."/>
            <person name="McCann A."/>
            <person name="Guo C."/>
            <person name="Argimon S."/>
            <person name="Zhang W."/>
            <person name="Yang X."/>
            <person name="Jeffery I.B."/>
            <person name="Cooney J.C."/>
            <person name="Kagawa T.F."/>
            <person name="Liu W."/>
            <person name="Song Y."/>
            <person name="Salvetti E."/>
            <person name="Wrobel A."/>
            <person name="Rasinkangas P."/>
            <person name="Parkhill J."/>
            <person name="Rea M.C."/>
            <person name="O'Sullivan O."/>
            <person name="Ritari J."/>
            <person name="Douillard F.P."/>
            <person name="Paul Ross R."/>
            <person name="Yang R."/>
            <person name="Briner A.E."/>
            <person name="Felis G.E."/>
            <person name="de Vos W.M."/>
            <person name="Barrangou R."/>
            <person name="Klaenhammer T.R."/>
            <person name="Caufield P.W."/>
            <person name="Cui Y."/>
            <person name="Zhang H."/>
            <person name="O'Toole P.W."/>
        </authorList>
    </citation>
    <scope>NUCLEOTIDE SEQUENCE [LARGE SCALE GENOMIC DNA]</scope>
    <source>
        <strain evidence="4 5">DSM 16230</strain>
    </source>
</reference>
<dbReference type="PANTHER" id="PTHR22916">
    <property type="entry name" value="GLYCOSYLTRANSFERASE"/>
    <property type="match status" value="1"/>
</dbReference>
<dbReference type="PANTHER" id="PTHR22916:SF51">
    <property type="entry name" value="GLYCOSYLTRANSFERASE EPSH-RELATED"/>
    <property type="match status" value="1"/>
</dbReference>
<evidence type="ECO:0000313" key="5">
    <source>
        <dbReference type="Proteomes" id="UP000051166"/>
    </source>
</evidence>
<dbReference type="GeneID" id="98308565"/>
<dbReference type="InterPro" id="IPR001173">
    <property type="entry name" value="Glyco_trans_2-like"/>
</dbReference>
<dbReference type="EMBL" id="AZFQ01000050">
    <property type="protein sequence ID" value="KRL97686.1"/>
    <property type="molecule type" value="Genomic_DNA"/>
</dbReference>
<dbReference type="Proteomes" id="UP000051166">
    <property type="component" value="Unassembled WGS sequence"/>
</dbReference>
<dbReference type="CDD" id="cd00761">
    <property type="entry name" value="Glyco_tranf_GTA_type"/>
    <property type="match status" value="1"/>
</dbReference>
<dbReference type="Gene3D" id="3.90.550.10">
    <property type="entry name" value="Spore Coat Polysaccharide Biosynthesis Protein SpsA, Chain A"/>
    <property type="match status" value="1"/>
</dbReference>
<keyword evidence="1" id="KW-0328">Glycosyltransferase</keyword>
<evidence type="ECO:0000256" key="2">
    <source>
        <dbReference type="ARBA" id="ARBA00022679"/>
    </source>
</evidence>
<dbReference type="SUPFAM" id="SSF53448">
    <property type="entry name" value="Nucleotide-diphospho-sugar transferases"/>
    <property type="match status" value="1"/>
</dbReference>
<keyword evidence="2 4" id="KW-0808">Transferase</keyword>
<dbReference type="GO" id="GO:0016757">
    <property type="term" value="F:glycosyltransferase activity"/>
    <property type="evidence" value="ECO:0007669"/>
    <property type="project" value="UniProtKB-KW"/>
</dbReference>
<dbReference type="RefSeq" id="WP_235803454.1">
    <property type="nucleotide sequence ID" value="NZ_AZFQ01000050.1"/>
</dbReference>
<dbReference type="STRING" id="1423801.FD50_GL001251"/>